<dbReference type="PANTHER" id="PTHR48070">
    <property type="entry name" value="ESTERASE OVCA2"/>
    <property type="match status" value="1"/>
</dbReference>
<dbReference type="PANTHER" id="PTHR48070:SF3">
    <property type="entry name" value="ESTERASE DBAE-RELATED"/>
    <property type="match status" value="1"/>
</dbReference>
<dbReference type="Pfam" id="PF03959">
    <property type="entry name" value="FSH1"/>
    <property type="match status" value="1"/>
</dbReference>
<keyword evidence="5" id="KW-1185">Reference proteome</keyword>
<evidence type="ECO:0000256" key="2">
    <source>
        <dbReference type="ARBA" id="ARBA00022801"/>
    </source>
</evidence>
<dbReference type="SUPFAM" id="SSF53474">
    <property type="entry name" value="alpha/beta-Hydrolases"/>
    <property type="match status" value="1"/>
</dbReference>
<reference evidence="4" key="1">
    <citation type="journal article" date="2020" name="Stud. Mycol.">
        <title>101 Dothideomycetes genomes: a test case for predicting lifestyles and emergence of pathogens.</title>
        <authorList>
            <person name="Haridas S."/>
            <person name="Albert R."/>
            <person name="Binder M."/>
            <person name="Bloem J."/>
            <person name="Labutti K."/>
            <person name="Salamov A."/>
            <person name="Andreopoulos B."/>
            <person name="Baker S."/>
            <person name="Barry K."/>
            <person name="Bills G."/>
            <person name="Bluhm B."/>
            <person name="Cannon C."/>
            <person name="Castanera R."/>
            <person name="Culley D."/>
            <person name="Daum C."/>
            <person name="Ezra D."/>
            <person name="Gonzalez J."/>
            <person name="Henrissat B."/>
            <person name="Kuo A."/>
            <person name="Liang C."/>
            <person name="Lipzen A."/>
            <person name="Lutzoni F."/>
            <person name="Magnuson J."/>
            <person name="Mondo S."/>
            <person name="Nolan M."/>
            <person name="Ohm R."/>
            <person name="Pangilinan J."/>
            <person name="Park H.-J."/>
            <person name="Ramirez L."/>
            <person name="Alfaro M."/>
            <person name="Sun H."/>
            <person name="Tritt A."/>
            <person name="Yoshinaga Y."/>
            <person name="Zwiers L.-H."/>
            <person name="Turgeon B."/>
            <person name="Goodwin S."/>
            <person name="Spatafora J."/>
            <person name="Crous P."/>
            <person name="Grigoriev I."/>
        </authorList>
    </citation>
    <scope>NUCLEOTIDE SEQUENCE</scope>
    <source>
        <strain evidence="4">CBS 121167</strain>
    </source>
</reference>
<dbReference type="GO" id="GO:0016787">
    <property type="term" value="F:hydrolase activity"/>
    <property type="evidence" value="ECO:0007669"/>
    <property type="project" value="UniProtKB-KW"/>
</dbReference>
<dbReference type="GeneID" id="54293396"/>
<dbReference type="InterPro" id="IPR050593">
    <property type="entry name" value="LovG"/>
</dbReference>
<dbReference type="GO" id="GO:0005634">
    <property type="term" value="C:nucleus"/>
    <property type="evidence" value="ECO:0007669"/>
    <property type="project" value="TreeGrafter"/>
</dbReference>
<dbReference type="GO" id="GO:0044550">
    <property type="term" value="P:secondary metabolite biosynthetic process"/>
    <property type="evidence" value="ECO:0007669"/>
    <property type="project" value="TreeGrafter"/>
</dbReference>
<evidence type="ECO:0000313" key="4">
    <source>
        <dbReference type="EMBL" id="KAF2136527.1"/>
    </source>
</evidence>
<dbReference type="Gene3D" id="3.40.50.1820">
    <property type="entry name" value="alpha/beta hydrolase"/>
    <property type="match status" value="1"/>
</dbReference>
<keyword evidence="2" id="KW-0378">Hydrolase</keyword>
<feature type="non-terminal residue" evidence="4">
    <location>
        <position position="1"/>
    </location>
</feature>
<dbReference type="InterPro" id="IPR029058">
    <property type="entry name" value="AB_hydrolase_fold"/>
</dbReference>
<dbReference type="InterPro" id="IPR005645">
    <property type="entry name" value="FSH-like_dom"/>
</dbReference>
<feature type="non-terminal residue" evidence="4">
    <location>
        <position position="230"/>
    </location>
</feature>
<dbReference type="EMBL" id="ML995518">
    <property type="protein sequence ID" value="KAF2136527.1"/>
    <property type="molecule type" value="Genomic_DNA"/>
</dbReference>
<dbReference type="AlphaFoldDB" id="A0A6A6B0G5"/>
<evidence type="ECO:0000313" key="5">
    <source>
        <dbReference type="Proteomes" id="UP000799438"/>
    </source>
</evidence>
<evidence type="ECO:0000259" key="3">
    <source>
        <dbReference type="Pfam" id="PF03959"/>
    </source>
</evidence>
<comment type="similarity">
    <text evidence="1">Belongs to the LovG family.</text>
</comment>
<feature type="domain" description="Serine hydrolase" evidence="3">
    <location>
        <begin position="4"/>
        <end position="227"/>
    </location>
</feature>
<gene>
    <name evidence="4" type="ORF">K452DRAFT_193887</name>
</gene>
<organism evidence="4 5">
    <name type="scientific">Aplosporella prunicola CBS 121167</name>
    <dbReference type="NCBI Taxonomy" id="1176127"/>
    <lineage>
        <taxon>Eukaryota</taxon>
        <taxon>Fungi</taxon>
        <taxon>Dikarya</taxon>
        <taxon>Ascomycota</taxon>
        <taxon>Pezizomycotina</taxon>
        <taxon>Dothideomycetes</taxon>
        <taxon>Dothideomycetes incertae sedis</taxon>
        <taxon>Botryosphaeriales</taxon>
        <taxon>Aplosporellaceae</taxon>
        <taxon>Aplosporella</taxon>
    </lineage>
</organism>
<dbReference type="OrthoDB" id="414698at2759"/>
<sequence length="230" mass="25280">PHINKPRILCLHGEGCSAAIFRAQSRQLTMALAREFDFVFVDAPFPSTAGPGVLPVYEGPYYAWLNRPPQPTDMAVVRARIADMVALEGPFAGVMAFSQGGRLATSLLLQECRGMQRRRGRDTDQVPLVFGVLLSSTYPPLGYGDEAAEEQQRIDEDLDEDVDENGTHLMPKSFGPPSSLVTVPSVHVHGRRDPWRPANKQILTRCYDARTATLVEFVGGHHCPRAAADV</sequence>
<protein>
    <recommendedName>
        <fullName evidence="3">Serine hydrolase domain-containing protein</fullName>
    </recommendedName>
</protein>
<accession>A0A6A6B0G5</accession>
<name>A0A6A6B0G5_9PEZI</name>
<dbReference type="Proteomes" id="UP000799438">
    <property type="component" value="Unassembled WGS sequence"/>
</dbReference>
<evidence type="ECO:0000256" key="1">
    <source>
        <dbReference type="ARBA" id="ARBA00005863"/>
    </source>
</evidence>
<proteinExistence type="inferred from homology"/>
<dbReference type="RefSeq" id="XP_033392245.1">
    <property type="nucleotide sequence ID" value="XM_033535900.1"/>
</dbReference>
<dbReference type="GO" id="GO:0005737">
    <property type="term" value="C:cytoplasm"/>
    <property type="evidence" value="ECO:0007669"/>
    <property type="project" value="TreeGrafter"/>
</dbReference>